<dbReference type="FunFam" id="3.40.605.10:FF:000007">
    <property type="entry name" value="NAD/NADP-dependent betaine aldehyde dehydrogenase"/>
    <property type="match status" value="1"/>
</dbReference>
<dbReference type="InterPro" id="IPR016162">
    <property type="entry name" value="Ald_DH_N"/>
</dbReference>
<dbReference type="RefSeq" id="WP_073611625.1">
    <property type="nucleotide sequence ID" value="NZ_FRFE01000001.1"/>
</dbReference>
<dbReference type="AlphaFoldDB" id="A0A1M7XWR5"/>
<dbReference type="GO" id="GO:0004491">
    <property type="term" value="F:methylmalonate-semialdehyde dehydrogenase (acylating, NAD) activity"/>
    <property type="evidence" value="ECO:0007669"/>
    <property type="project" value="InterPro"/>
</dbReference>
<dbReference type="STRING" id="1121416.SAMN02745220_00272"/>
<dbReference type="InterPro" id="IPR015590">
    <property type="entry name" value="Aldehyde_DH_dom"/>
</dbReference>
<organism evidence="4 5">
    <name type="scientific">Desulfopila aestuarii DSM 18488</name>
    <dbReference type="NCBI Taxonomy" id="1121416"/>
    <lineage>
        <taxon>Bacteria</taxon>
        <taxon>Pseudomonadati</taxon>
        <taxon>Thermodesulfobacteriota</taxon>
        <taxon>Desulfobulbia</taxon>
        <taxon>Desulfobulbales</taxon>
        <taxon>Desulfocapsaceae</taxon>
        <taxon>Desulfopila</taxon>
    </lineage>
</organism>
<dbReference type="InterPro" id="IPR016163">
    <property type="entry name" value="Ald_DH_C"/>
</dbReference>
<evidence type="ECO:0000313" key="5">
    <source>
        <dbReference type="Proteomes" id="UP000184603"/>
    </source>
</evidence>
<evidence type="ECO:0000313" key="4">
    <source>
        <dbReference type="EMBL" id="SHO43057.1"/>
    </source>
</evidence>
<reference evidence="4 5" key="1">
    <citation type="submission" date="2016-12" db="EMBL/GenBank/DDBJ databases">
        <authorList>
            <person name="Song W.-J."/>
            <person name="Kurnit D.M."/>
        </authorList>
    </citation>
    <scope>NUCLEOTIDE SEQUENCE [LARGE SCALE GENOMIC DNA]</scope>
    <source>
        <strain evidence="4 5">DSM 18488</strain>
    </source>
</reference>
<dbReference type="InterPro" id="IPR010061">
    <property type="entry name" value="MeMal-semiAld_DH"/>
</dbReference>
<protein>
    <submittedName>
        <fullName evidence="4">Malonate-semialdehyde dehydrogenase (Acetylating) / methylmalonate-semialdehyde dehydrogenase</fullName>
    </submittedName>
</protein>
<gene>
    <name evidence="4" type="ORF">SAMN02745220_00272</name>
</gene>
<dbReference type="GO" id="GO:0006210">
    <property type="term" value="P:thymine catabolic process"/>
    <property type="evidence" value="ECO:0007669"/>
    <property type="project" value="TreeGrafter"/>
</dbReference>
<keyword evidence="5" id="KW-1185">Reference proteome</keyword>
<dbReference type="Proteomes" id="UP000184603">
    <property type="component" value="Unassembled WGS sequence"/>
</dbReference>
<dbReference type="FunFam" id="3.40.309.10:FF:000002">
    <property type="entry name" value="Methylmalonate-semialdehyde dehydrogenase (Acylating)"/>
    <property type="match status" value="1"/>
</dbReference>
<dbReference type="SUPFAM" id="SSF53720">
    <property type="entry name" value="ALDH-like"/>
    <property type="match status" value="1"/>
</dbReference>
<comment type="similarity">
    <text evidence="1">Belongs to the aldehyde dehydrogenase family.</text>
</comment>
<dbReference type="Gene3D" id="3.40.309.10">
    <property type="entry name" value="Aldehyde Dehydrogenase, Chain A, domain 2"/>
    <property type="match status" value="1"/>
</dbReference>
<dbReference type="PANTHER" id="PTHR43866">
    <property type="entry name" value="MALONATE-SEMIALDEHYDE DEHYDROGENASE"/>
    <property type="match status" value="1"/>
</dbReference>
<dbReference type="Pfam" id="PF00171">
    <property type="entry name" value="Aldedh"/>
    <property type="match status" value="1"/>
</dbReference>
<evidence type="ECO:0000256" key="2">
    <source>
        <dbReference type="ARBA" id="ARBA00023002"/>
    </source>
</evidence>
<dbReference type="InterPro" id="IPR016161">
    <property type="entry name" value="Ald_DH/histidinol_DH"/>
</dbReference>
<dbReference type="PANTHER" id="PTHR43866:SF4">
    <property type="entry name" value="MALONATE-SEMIALDEHYDE DEHYDROGENASE"/>
    <property type="match status" value="1"/>
</dbReference>
<evidence type="ECO:0000256" key="1">
    <source>
        <dbReference type="ARBA" id="ARBA00009986"/>
    </source>
</evidence>
<dbReference type="EMBL" id="FRFE01000001">
    <property type="protein sequence ID" value="SHO43057.1"/>
    <property type="molecule type" value="Genomic_DNA"/>
</dbReference>
<dbReference type="Gene3D" id="3.40.605.10">
    <property type="entry name" value="Aldehyde Dehydrogenase, Chain A, domain 1"/>
    <property type="match status" value="1"/>
</dbReference>
<keyword evidence="2" id="KW-0560">Oxidoreductase</keyword>
<dbReference type="OrthoDB" id="9762436at2"/>
<dbReference type="GO" id="GO:0006574">
    <property type="term" value="P:L-valine catabolic process"/>
    <property type="evidence" value="ECO:0007669"/>
    <property type="project" value="TreeGrafter"/>
</dbReference>
<proteinExistence type="inferred from homology"/>
<feature type="domain" description="Aldehyde dehydrogenase" evidence="3">
    <location>
        <begin position="26"/>
        <end position="481"/>
    </location>
</feature>
<dbReference type="NCBIfam" id="TIGR01722">
    <property type="entry name" value="MMSDH"/>
    <property type="match status" value="1"/>
</dbReference>
<evidence type="ECO:0000259" key="3">
    <source>
        <dbReference type="Pfam" id="PF00171"/>
    </source>
</evidence>
<accession>A0A1M7XWR5</accession>
<name>A0A1M7XWR5_9BACT</name>
<sequence length="496" mass="52485">MIDKLRVSKKGRIGNWIGGEHSQSQADAFLPIFTPYTGESIGEVSLGGRSDLDRAVAAAEAAFPGWKNTHIKDRVQVMFRLKTLLENDIDELANLASLECGKLLDEAKAGILKGIEILEYACSVPNMIAGDFQEVSRGITCRFSREPLGVIASIAPFNFPNMVPMWTLPIALVCGNVAILKPSEQVPLSAIRLAELFHEAGLPAGVLNVVNGGVEMVEAICDHPGIAAVSFVGSSKVARIVYARAAAAGKPVLALGGAKNHLIVMDDADPDFAPEQIVNSVTGCAGQRCMAASTIVAVGNCDGLIEKMVSYAKGFDLGRSMGAIINAPSVDRITSYIDGAESGGAKVLVDGRGLKPVAELAGCENGYWIGPTILDHVRPDMPAACEEIFGPVMSIVRVNTLEEALALENKSAYGNAAAIFTSSGAPADYLLEHASAGMIGINIGVPVPREPFSFGGWNDSKFGSGDITGQDGVNFWTKKKKITTKWVSPKNPNWMS</sequence>
<dbReference type="CDD" id="cd07085">
    <property type="entry name" value="ALDH_F6_MMSDH"/>
    <property type="match status" value="1"/>
</dbReference>